<dbReference type="EMBL" id="GBEZ01022101">
    <property type="protein sequence ID" value="JAC64709.1"/>
    <property type="molecule type" value="Transcribed_RNA"/>
</dbReference>
<protein>
    <submittedName>
        <fullName evidence="1">Uncharacterized protein</fullName>
    </submittedName>
</protein>
<feature type="non-terminal residue" evidence="1">
    <location>
        <position position="129"/>
    </location>
</feature>
<organism evidence="1">
    <name type="scientific">Tetraselmis sp. GSL018</name>
    <dbReference type="NCBI Taxonomy" id="582737"/>
    <lineage>
        <taxon>Eukaryota</taxon>
        <taxon>Viridiplantae</taxon>
        <taxon>Chlorophyta</taxon>
        <taxon>core chlorophytes</taxon>
        <taxon>Chlorodendrophyceae</taxon>
        <taxon>Chlorodendrales</taxon>
        <taxon>Chlorodendraceae</taxon>
        <taxon>Tetraselmis</taxon>
    </lineage>
</organism>
<name>A0A061R1V0_9CHLO</name>
<evidence type="ECO:0000313" key="1">
    <source>
        <dbReference type="EMBL" id="JAC64709.1"/>
    </source>
</evidence>
<gene>
    <name evidence="1" type="ORF">TSPGSL018_17722</name>
</gene>
<feature type="non-terminal residue" evidence="1">
    <location>
        <position position="1"/>
    </location>
</feature>
<reference evidence="1" key="1">
    <citation type="submission" date="2014-05" db="EMBL/GenBank/DDBJ databases">
        <title>The transcriptome of the halophilic microalga Tetraselmis sp. GSL018 isolated from the Great Salt Lake, Utah.</title>
        <authorList>
            <person name="Jinkerson R.E."/>
            <person name="D'Adamo S."/>
            <person name="Posewitz M.C."/>
        </authorList>
    </citation>
    <scope>NUCLEOTIDE SEQUENCE</scope>
    <source>
        <strain evidence="1">GSL018</strain>
    </source>
</reference>
<sequence>SRVEVFNSSRVVDSMAGTVQLNFAELADDSHKVAEQDQHLSNASPAQIFARLDFLQQELRNISQNQQHFRQEQQQIMLVLHQVMEEVQRRRGQLQEVLDGQVQLRRDILLSESRSSARGSNSTSAITGV</sequence>
<accession>A0A061R1V0</accession>
<proteinExistence type="predicted"/>
<dbReference type="AlphaFoldDB" id="A0A061R1V0"/>